<dbReference type="InterPro" id="IPR054653">
    <property type="entry name" value="EpsI_type_B_pred"/>
</dbReference>
<feature type="domain" description="Methanolan biosynthesis EpsI" evidence="2">
    <location>
        <begin position="10"/>
        <end position="216"/>
    </location>
</feature>
<dbReference type="EMBL" id="CP034464">
    <property type="protein sequence ID" value="AZP10948.1"/>
    <property type="molecule type" value="Genomic_DNA"/>
</dbReference>
<dbReference type="NCBIfam" id="TIGR02914">
    <property type="entry name" value="EpsI_fam"/>
    <property type="match status" value="1"/>
</dbReference>
<name>A0A3S9HFS1_9BURK</name>
<dbReference type="Proteomes" id="UP000275663">
    <property type="component" value="Chromosome"/>
</dbReference>
<dbReference type="NCBIfam" id="NF045609">
    <property type="entry name" value="EpsI_type_B"/>
    <property type="match status" value="1"/>
</dbReference>
<dbReference type="AlphaFoldDB" id="A0A3S9HFS1"/>
<accession>A0A3S9HFS1</accession>
<evidence type="ECO:0000259" key="2">
    <source>
        <dbReference type="Pfam" id="PF11984"/>
    </source>
</evidence>
<keyword evidence="1" id="KW-0732">Signal</keyword>
<proteinExistence type="predicted"/>
<protein>
    <submittedName>
        <fullName evidence="3">EpsI family protein</fullName>
    </submittedName>
</protein>
<gene>
    <name evidence="3" type="primary">epsI</name>
    <name evidence="3" type="ORF">EJN92_02300</name>
</gene>
<dbReference type="InterPro" id="IPR014263">
    <property type="entry name" value="Methanolan_biosynth_EpsI"/>
</dbReference>
<dbReference type="RefSeq" id="WP_126126347.1">
    <property type="nucleotide sequence ID" value="NZ_CP034464.1"/>
</dbReference>
<feature type="signal peptide" evidence="1">
    <location>
        <begin position="1"/>
        <end position="18"/>
    </location>
</feature>
<sequence>MKPTMIASLILGSLMAMSAAATKLITPTNYLWQSLPALELAQIIPSQFGEWTEEKNLSSAVINPQTEASLQKIYTQTLSRTYVNQAGERIMLSIAYGKDQSDAVQVHYPEVCYPAQGFQVTSNRLGVLATASGSIPVKRLETNLSNQRYEPVTYWTTVGDAVITDKTSKKIAEMRYGMKGLIPDGLLFRVSSIDTDSTHAFKTQESFVSMLSTALASDSKHRIMGLAQ</sequence>
<dbReference type="OrthoDB" id="8583485at2"/>
<feature type="chain" id="PRO_5019033644" evidence="1">
    <location>
        <begin position="19"/>
        <end position="228"/>
    </location>
</feature>
<evidence type="ECO:0000256" key="1">
    <source>
        <dbReference type="SAM" id="SignalP"/>
    </source>
</evidence>
<evidence type="ECO:0000313" key="3">
    <source>
        <dbReference type="EMBL" id="AZP10948.1"/>
    </source>
</evidence>
<evidence type="ECO:0000313" key="4">
    <source>
        <dbReference type="Proteomes" id="UP000275663"/>
    </source>
</evidence>
<organism evidence="3 4">
    <name type="scientific">Undibacterium parvum</name>
    <dbReference type="NCBI Taxonomy" id="401471"/>
    <lineage>
        <taxon>Bacteria</taxon>
        <taxon>Pseudomonadati</taxon>
        <taxon>Pseudomonadota</taxon>
        <taxon>Betaproteobacteria</taxon>
        <taxon>Burkholderiales</taxon>
        <taxon>Oxalobacteraceae</taxon>
        <taxon>Undibacterium</taxon>
    </lineage>
</organism>
<dbReference type="Pfam" id="PF11984">
    <property type="entry name" value="DUF3485"/>
    <property type="match status" value="1"/>
</dbReference>
<dbReference type="KEGG" id="upv:EJN92_02300"/>
<keyword evidence="4" id="KW-1185">Reference proteome</keyword>
<reference evidence="3 4" key="1">
    <citation type="journal article" date="2011" name="Int. J. Syst. Evol. Microbiol.">
        <title>Description of Undibacterium oligocarboniphilum sp. nov., isolated from purified water, and Undibacterium pigrum strain CCUG 49012 as the type strain of Undibacterium parvum sp. nov., and emended descriptions of the genus Undibacterium and the species Undibacterium pigrum.</title>
        <authorList>
            <person name="Eder W."/>
            <person name="Wanner G."/>
            <person name="Ludwig W."/>
            <person name="Busse H.J."/>
            <person name="Ziemke-Kageler F."/>
            <person name="Lang E."/>
        </authorList>
    </citation>
    <scope>NUCLEOTIDE SEQUENCE [LARGE SCALE GENOMIC DNA]</scope>
    <source>
        <strain evidence="3 4">DSM 23061</strain>
    </source>
</reference>